<dbReference type="STRING" id="307972.A0A2G8KS08"/>
<dbReference type="Proteomes" id="UP000230750">
    <property type="component" value="Unassembled WGS sequence"/>
</dbReference>
<keyword evidence="2" id="KW-0677">Repeat</keyword>
<dbReference type="Gene3D" id="2.60.40.2030">
    <property type="match status" value="1"/>
</dbReference>
<keyword evidence="3" id="KW-0106">Calcium</keyword>
<proteinExistence type="predicted"/>
<dbReference type="Pfam" id="PF03160">
    <property type="entry name" value="Calx-beta"/>
    <property type="match status" value="1"/>
</dbReference>
<dbReference type="PANTHER" id="PTHR45739:SF1">
    <property type="entry name" value="EXTRACELLULAR MATRIX ORGANIZING PROTEIN FRAS1"/>
    <property type="match status" value="1"/>
</dbReference>
<evidence type="ECO:0000256" key="1">
    <source>
        <dbReference type="ARBA" id="ARBA00022729"/>
    </source>
</evidence>
<evidence type="ECO:0000256" key="2">
    <source>
        <dbReference type="ARBA" id="ARBA00022737"/>
    </source>
</evidence>
<name>A0A2G8KS08_STIJA</name>
<dbReference type="SUPFAM" id="SSF141072">
    <property type="entry name" value="CalX-like"/>
    <property type="match status" value="1"/>
</dbReference>
<comment type="caution">
    <text evidence="5">The sequence shown here is derived from an EMBL/GenBank/DDBJ whole genome shotgun (WGS) entry which is preliminary data.</text>
</comment>
<evidence type="ECO:0000259" key="4">
    <source>
        <dbReference type="SMART" id="SM00237"/>
    </source>
</evidence>
<dbReference type="GO" id="GO:0007154">
    <property type="term" value="P:cell communication"/>
    <property type="evidence" value="ECO:0007669"/>
    <property type="project" value="InterPro"/>
</dbReference>
<reference evidence="5 6" key="1">
    <citation type="journal article" date="2017" name="PLoS Biol.">
        <title>The sea cucumber genome provides insights into morphological evolution and visceral regeneration.</title>
        <authorList>
            <person name="Zhang X."/>
            <person name="Sun L."/>
            <person name="Yuan J."/>
            <person name="Sun Y."/>
            <person name="Gao Y."/>
            <person name="Zhang L."/>
            <person name="Li S."/>
            <person name="Dai H."/>
            <person name="Hamel J.F."/>
            <person name="Liu C."/>
            <person name="Yu Y."/>
            <person name="Liu S."/>
            <person name="Lin W."/>
            <person name="Guo K."/>
            <person name="Jin S."/>
            <person name="Xu P."/>
            <person name="Storey K.B."/>
            <person name="Huan P."/>
            <person name="Zhang T."/>
            <person name="Zhou Y."/>
            <person name="Zhang J."/>
            <person name="Lin C."/>
            <person name="Li X."/>
            <person name="Xing L."/>
            <person name="Huo D."/>
            <person name="Sun M."/>
            <person name="Wang L."/>
            <person name="Mercier A."/>
            <person name="Li F."/>
            <person name="Yang H."/>
            <person name="Xiang J."/>
        </authorList>
    </citation>
    <scope>NUCLEOTIDE SEQUENCE [LARGE SCALE GENOMIC DNA]</scope>
    <source>
        <strain evidence="5">Shaxun</strain>
        <tissue evidence="5">Muscle</tissue>
    </source>
</reference>
<dbReference type="InterPro" id="IPR051561">
    <property type="entry name" value="FRAS1_ECM"/>
</dbReference>
<dbReference type="AlphaFoldDB" id="A0A2G8KS08"/>
<dbReference type="EMBL" id="MRZV01000404">
    <property type="protein sequence ID" value="PIK50778.1"/>
    <property type="molecule type" value="Genomic_DNA"/>
</dbReference>
<gene>
    <name evidence="5" type="ORF">BSL78_12308</name>
</gene>
<keyword evidence="6" id="KW-1185">Reference proteome</keyword>
<dbReference type="GO" id="GO:0016020">
    <property type="term" value="C:membrane"/>
    <property type="evidence" value="ECO:0007669"/>
    <property type="project" value="InterPro"/>
</dbReference>
<organism evidence="5 6">
    <name type="scientific">Stichopus japonicus</name>
    <name type="common">Sea cucumber</name>
    <dbReference type="NCBI Taxonomy" id="307972"/>
    <lineage>
        <taxon>Eukaryota</taxon>
        <taxon>Metazoa</taxon>
        <taxon>Echinodermata</taxon>
        <taxon>Eleutherozoa</taxon>
        <taxon>Echinozoa</taxon>
        <taxon>Holothuroidea</taxon>
        <taxon>Aspidochirotacea</taxon>
        <taxon>Aspidochirotida</taxon>
        <taxon>Stichopodidae</taxon>
        <taxon>Apostichopus</taxon>
    </lineage>
</organism>
<dbReference type="InterPro" id="IPR038081">
    <property type="entry name" value="CalX-like_sf"/>
</dbReference>
<sequence>MDLEYRGVPCWRTKASCDVKLIDDASMRMRKTSRLPWQCRLFRPDSEDSQEPRCGIDGPNDESLIYLPHHEYIFNENAGTVEIEVIRQGSDLSHTSMVWCAPKPLNPPSANPGEDFVPSASQLTFRPQQTVEVCRITIVDDTASPRMEGNETFLVYLSSAMGSALSAPHEAS</sequence>
<dbReference type="InterPro" id="IPR003644">
    <property type="entry name" value="Calx_beta"/>
</dbReference>
<keyword evidence="1" id="KW-0732">Signal</keyword>
<accession>A0A2G8KS08</accession>
<protein>
    <submittedName>
        <fullName evidence="5">Putative extracellular matrix protein FRAS1</fullName>
    </submittedName>
</protein>
<dbReference type="GO" id="GO:0009653">
    <property type="term" value="P:anatomical structure morphogenesis"/>
    <property type="evidence" value="ECO:0007669"/>
    <property type="project" value="TreeGrafter"/>
</dbReference>
<evidence type="ECO:0000313" key="6">
    <source>
        <dbReference type="Proteomes" id="UP000230750"/>
    </source>
</evidence>
<dbReference type="SMART" id="SM00237">
    <property type="entry name" value="Calx_beta"/>
    <property type="match status" value="1"/>
</dbReference>
<feature type="domain" description="Calx-beta" evidence="4">
    <location>
        <begin position="53"/>
        <end position="158"/>
    </location>
</feature>
<evidence type="ECO:0000256" key="3">
    <source>
        <dbReference type="ARBA" id="ARBA00022837"/>
    </source>
</evidence>
<evidence type="ECO:0000313" key="5">
    <source>
        <dbReference type="EMBL" id="PIK50778.1"/>
    </source>
</evidence>
<dbReference type="PANTHER" id="PTHR45739">
    <property type="entry name" value="MATRIX PROTEIN, PUTATIVE-RELATED"/>
    <property type="match status" value="1"/>
</dbReference>